<dbReference type="InterPro" id="IPR029058">
    <property type="entry name" value="AB_hydrolase_fold"/>
</dbReference>
<evidence type="ECO:0000313" key="2">
    <source>
        <dbReference type="Proteomes" id="UP000199306"/>
    </source>
</evidence>
<dbReference type="Pfam" id="PF00756">
    <property type="entry name" value="Esterase"/>
    <property type="match status" value="1"/>
</dbReference>
<dbReference type="PANTHER" id="PTHR48098:SF3">
    <property type="entry name" value="IRON(III) ENTEROBACTIN ESTERASE"/>
    <property type="match status" value="1"/>
</dbReference>
<accession>A0A1I5SJ74</accession>
<keyword evidence="2" id="KW-1185">Reference proteome</keyword>
<evidence type="ECO:0000313" key="1">
    <source>
        <dbReference type="EMBL" id="SFP70800.1"/>
    </source>
</evidence>
<dbReference type="RefSeq" id="WP_092016359.1">
    <property type="nucleotide sequence ID" value="NZ_FOXH01000005.1"/>
</dbReference>
<dbReference type="InterPro" id="IPR000801">
    <property type="entry name" value="Esterase-like"/>
</dbReference>
<dbReference type="InterPro" id="IPR050583">
    <property type="entry name" value="Mycobacterial_A85_antigen"/>
</dbReference>
<gene>
    <name evidence="1" type="ORF">SAMN04515674_10551</name>
</gene>
<dbReference type="OrthoDB" id="9775130at2"/>
<dbReference type="PANTHER" id="PTHR48098">
    <property type="entry name" value="ENTEROCHELIN ESTERASE-RELATED"/>
    <property type="match status" value="1"/>
</dbReference>
<sequence>MERAYHKWFSKELERDMELLVWGHSGAPVIFFPTRSARFYDYEDWKIIEALRDKIESGQLQIFCVDSVDDESFYSKDAPSARIKRHLQYEKYILNEVIPLIRNLNPDQRLIAAGCSLGGYHAVNIAFKYPFIFTKVVGMSARYDLTISLPHFNNLFDGYFNEDIYFNMPNCYIPNIHDEQLLNQLRSLSIIIVIGKEDAFLENNKQLSLSLHEKGINHDFYEWDEEAHRPRYWRRMVQLYL</sequence>
<dbReference type="AlphaFoldDB" id="A0A1I5SJ74"/>
<dbReference type="SUPFAM" id="SSF53474">
    <property type="entry name" value="alpha/beta-Hydrolases"/>
    <property type="match status" value="1"/>
</dbReference>
<organism evidence="1 2">
    <name type="scientific">Pseudarcicella hirudinis</name>
    <dbReference type="NCBI Taxonomy" id="1079859"/>
    <lineage>
        <taxon>Bacteria</taxon>
        <taxon>Pseudomonadati</taxon>
        <taxon>Bacteroidota</taxon>
        <taxon>Cytophagia</taxon>
        <taxon>Cytophagales</taxon>
        <taxon>Flectobacillaceae</taxon>
        <taxon>Pseudarcicella</taxon>
    </lineage>
</organism>
<proteinExistence type="predicted"/>
<reference evidence="1 2" key="1">
    <citation type="submission" date="2016-10" db="EMBL/GenBank/DDBJ databases">
        <authorList>
            <person name="de Groot N.N."/>
        </authorList>
    </citation>
    <scope>NUCLEOTIDE SEQUENCE [LARGE SCALE GENOMIC DNA]</scope>
    <source>
        <strain evidence="2">E92,LMG 26720,CCM 7988</strain>
    </source>
</reference>
<dbReference type="EMBL" id="FOXH01000005">
    <property type="protein sequence ID" value="SFP70800.1"/>
    <property type="molecule type" value="Genomic_DNA"/>
</dbReference>
<dbReference type="Proteomes" id="UP000199306">
    <property type="component" value="Unassembled WGS sequence"/>
</dbReference>
<dbReference type="STRING" id="1079859.SAMN04515674_10551"/>
<name>A0A1I5SJ74_9BACT</name>
<dbReference type="Gene3D" id="3.40.50.1820">
    <property type="entry name" value="alpha/beta hydrolase"/>
    <property type="match status" value="1"/>
</dbReference>
<protein>
    <submittedName>
        <fullName evidence="1">Esterase/lipase superfamily enzyme</fullName>
    </submittedName>
</protein>